<evidence type="ECO:0000313" key="1">
    <source>
        <dbReference type="EMBL" id="ETW95022.1"/>
    </source>
</evidence>
<sequence>MALTVGKLEEFDPKIDSIVSYVERAQLFLEANSVPEAKHVPTFLSAMGKSNYETLRNLMAPDKPKDKSLDDIISVLKQHFKPKHS</sequence>
<comment type="caution">
    <text evidence="1">The sequence shown here is derived from an EMBL/GenBank/DDBJ whole genome shotgun (WGS) entry which is preliminary data.</text>
</comment>
<keyword evidence="2" id="KW-1185">Reference proteome</keyword>
<evidence type="ECO:0000313" key="2">
    <source>
        <dbReference type="Proteomes" id="UP000019140"/>
    </source>
</evidence>
<dbReference type="Proteomes" id="UP000019140">
    <property type="component" value="Unassembled WGS sequence"/>
</dbReference>
<dbReference type="AlphaFoldDB" id="W4LAJ1"/>
<organism evidence="1 2">
    <name type="scientific">Candidatus Entotheonella gemina</name>
    <dbReference type="NCBI Taxonomy" id="1429439"/>
    <lineage>
        <taxon>Bacteria</taxon>
        <taxon>Pseudomonadati</taxon>
        <taxon>Nitrospinota/Tectimicrobiota group</taxon>
        <taxon>Candidatus Tectimicrobiota</taxon>
        <taxon>Candidatus Entotheonellia</taxon>
        <taxon>Candidatus Entotheonellales</taxon>
        <taxon>Candidatus Entotheonellaceae</taxon>
        <taxon>Candidatus Entotheonella</taxon>
    </lineage>
</organism>
<protein>
    <submittedName>
        <fullName evidence="1">Uncharacterized protein</fullName>
    </submittedName>
</protein>
<dbReference type="EMBL" id="AZHX01002366">
    <property type="protein sequence ID" value="ETW95022.1"/>
    <property type="molecule type" value="Genomic_DNA"/>
</dbReference>
<gene>
    <name evidence="1" type="ORF">ETSY2_48750</name>
</gene>
<name>W4LAJ1_9BACT</name>
<reference evidence="1 2" key="1">
    <citation type="journal article" date="2014" name="Nature">
        <title>An environmental bacterial taxon with a large and distinct metabolic repertoire.</title>
        <authorList>
            <person name="Wilson M.C."/>
            <person name="Mori T."/>
            <person name="Ruckert C."/>
            <person name="Uria A.R."/>
            <person name="Helf M.J."/>
            <person name="Takada K."/>
            <person name="Gernert C."/>
            <person name="Steffens U.A."/>
            <person name="Heycke N."/>
            <person name="Schmitt S."/>
            <person name="Rinke C."/>
            <person name="Helfrich E.J."/>
            <person name="Brachmann A.O."/>
            <person name="Gurgui C."/>
            <person name="Wakimoto T."/>
            <person name="Kracht M."/>
            <person name="Crusemann M."/>
            <person name="Hentschel U."/>
            <person name="Abe I."/>
            <person name="Matsunaga S."/>
            <person name="Kalinowski J."/>
            <person name="Takeyama H."/>
            <person name="Piel J."/>
        </authorList>
    </citation>
    <scope>NUCLEOTIDE SEQUENCE [LARGE SCALE GENOMIC DNA]</scope>
    <source>
        <strain evidence="2">TSY2</strain>
    </source>
</reference>
<dbReference type="HOGENOM" id="CLU_2506545_0_0_7"/>
<proteinExistence type="predicted"/>
<accession>W4LAJ1</accession>